<dbReference type="PANTHER" id="PTHR33155:SF75">
    <property type="entry name" value="OS02G0750800 PROTEIN"/>
    <property type="match status" value="1"/>
</dbReference>
<dbReference type="OrthoDB" id="1928183at2759"/>
<feature type="compositionally biased region" description="Acidic residues" evidence="2">
    <location>
        <begin position="254"/>
        <end position="263"/>
    </location>
</feature>
<feature type="region of interest" description="Disordered" evidence="2">
    <location>
        <begin position="238"/>
        <end position="298"/>
    </location>
</feature>
<dbReference type="Proteomes" id="UP000237000">
    <property type="component" value="Unassembled WGS sequence"/>
</dbReference>
<feature type="compositionally biased region" description="Acidic residues" evidence="2">
    <location>
        <begin position="282"/>
        <end position="297"/>
    </location>
</feature>
<dbReference type="Pfam" id="PF11250">
    <property type="entry name" value="FAF"/>
    <property type="match status" value="1"/>
</dbReference>
<dbReference type="PANTHER" id="PTHR33155">
    <property type="entry name" value="FANTASTIC FOUR-LIKE PROTEIN (DUF3049)"/>
    <property type="match status" value="1"/>
</dbReference>
<evidence type="ECO:0000313" key="5">
    <source>
        <dbReference type="Proteomes" id="UP000237000"/>
    </source>
</evidence>
<dbReference type="STRING" id="63057.A0A2P5G1Y6"/>
<name>A0A2P5G1Y6_TREOI</name>
<protein>
    <submittedName>
        <fullName evidence="4">The fantastic four family</fullName>
    </submittedName>
</protein>
<dbReference type="AlphaFoldDB" id="A0A2P5G1Y6"/>
<comment type="similarity">
    <text evidence="1">Belongs to the fantastic four family.</text>
</comment>
<evidence type="ECO:0000259" key="3">
    <source>
        <dbReference type="Pfam" id="PF11250"/>
    </source>
</evidence>
<reference evidence="5" key="1">
    <citation type="submission" date="2016-06" db="EMBL/GenBank/DDBJ databases">
        <title>Parallel loss of symbiosis genes in relatives of nitrogen-fixing non-legume Parasponia.</title>
        <authorList>
            <person name="Van Velzen R."/>
            <person name="Holmer R."/>
            <person name="Bu F."/>
            <person name="Rutten L."/>
            <person name="Van Zeijl A."/>
            <person name="Liu W."/>
            <person name="Santuari L."/>
            <person name="Cao Q."/>
            <person name="Sharma T."/>
            <person name="Shen D."/>
            <person name="Roswanjaya Y."/>
            <person name="Wardhani T."/>
            <person name="Kalhor M.S."/>
            <person name="Jansen J."/>
            <person name="Van den Hoogen J."/>
            <person name="Gungor B."/>
            <person name="Hartog M."/>
            <person name="Hontelez J."/>
            <person name="Verver J."/>
            <person name="Yang W.-C."/>
            <person name="Schijlen E."/>
            <person name="Repin R."/>
            <person name="Schilthuizen M."/>
            <person name="Schranz E."/>
            <person name="Heidstra R."/>
            <person name="Miyata K."/>
            <person name="Fedorova E."/>
            <person name="Kohlen W."/>
            <person name="Bisseling T."/>
            <person name="Smit S."/>
            <person name="Geurts R."/>
        </authorList>
    </citation>
    <scope>NUCLEOTIDE SEQUENCE [LARGE SCALE GENOMIC DNA]</scope>
    <source>
        <strain evidence="5">cv. RG33-2</strain>
    </source>
</reference>
<keyword evidence="5" id="KW-1185">Reference proteome</keyword>
<dbReference type="InterPro" id="IPR046431">
    <property type="entry name" value="FAF_dom"/>
</dbReference>
<feature type="compositionally biased region" description="Polar residues" evidence="2">
    <location>
        <begin position="241"/>
        <end position="250"/>
    </location>
</feature>
<dbReference type="EMBL" id="JXTC01000001">
    <property type="protein sequence ID" value="POO04060.1"/>
    <property type="molecule type" value="Genomic_DNA"/>
</dbReference>
<feature type="compositionally biased region" description="Basic and acidic residues" evidence="2">
    <location>
        <begin position="264"/>
        <end position="281"/>
    </location>
</feature>
<comment type="caution">
    <text evidence="4">The sequence shown here is derived from an EMBL/GenBank/DDBJ whole genome shotgun (WGS) entry which is preliminary data.</text>
</comment>
<sequence>MDLLGDFCLFSRAKSAISSLSAGIILWTTGSSSPMQTINGYFPPDHLDQHLQLGLKTLIIHTQPDHQTPAIADHHPEIIHSYNMKSNSSSSPPTALLSSSPPLILDDLIGTDSGVHNMIMSFSYEQRISDQSHEGWSNGRQRAAKRERHYPPPIPLLAQTGNLAGRMPWIFTRDYSDGRLLLNVQRVQHHEYFKARRENGRLILNLVTMEDTTSSNSTRYCDDDDDDYDQDQEQEFENAVEVQQSSSSPPLQFIEEEEEEEDRDYDKFIESETEDRDRWMNDDDDDDGDGDDDDDEIISSTDDHVMALESVLSHELSYMENAISTTRYACGMLMDSILVCNASSFHERSHLYSFQPSASPLWPMTSVIM</sequence>
<feature type="domain" description="FAF" evidence="3">
    <location>
        <begin position="150"/>
        <end position="206"/>
    </location>
</feature>
<organism evidence="4 5">
    <name type="scientific">Trema orientale</name>
    <name type="common">Charcoal tree</name>
    <name type="synonym">Celtis orientalis</name>
    <dbReference type="NCBI Taxonomy" id="63057"/>
    <lineage>
        <taxon>Eukaryota</taxon>
        <taxon>Viridiplantae</taxon>
        <taxon>Streptophyta</taxon>
        <taxon>Embryophyta</taxon>
        <taxon>Tracheophyta</taxon>
        <taxon>Spermatophyta</taxon>
        <taxon>Magnoliopsida</taxon>
        <taxon>eudicotyledons</taxon>
        <taxon>Gunneridae</taxon>
        <taxon>Pentapetalae</taxon>
        <taxon>rosids</taxon>
        <taxon>fabids</taxon>
        <taxon>Rosales</taxon>
        <taxon>Cannabaceae</taxon>
        <taxon>Trema</taxon>
    </lineage>
</organism>
<accession>A0A2P5G1Y6</accession>
<evidence type="ECO:0000256" key="2">
    <source>
        <dbReference type="SAM" id="MobiDB-lite"/>
    </source>
</evidence>
<dbReference type="InParanoid" id="A0A2P5G1Y6"/>
<evidence type="ECO:0000256" key="1">
    <source>
        <dbReference type="ARBA" id="ARBA00008690"/>
    </source>
</evidence>
<gene>
    <name evidence="4" type="ORF">TorRG33x02_003640</name>
</gene>
<dbReference type="InterPro" id="IPR021410">
    <property type="entry name" value="FAF"/>
</dbReference>
<evidence type="ECO:0000313" key="4">
    <source>
        <dbReference type="EMBL" id="POO04060.1"/>
    </source>
</evidence>
<proteinExistence type="inferred from homology"/>